<dbReference type="AlphaFoldDB" id="A0ABD2WG58"/>
<dbReference type="SMART" id="SM00202">
    <property type="entry name" value="SR"/>
    <property type="match status" value="1"/>
</dbReference>
<feature type="disulfide bond" evidence="8">
    <location>
        <begin position="630"/>
        <end position="648"/>
    </location>
</feature>
<keyword evidence="2 10" id="KW-0645">Protease</keyword>
<dbReference type="CDD" id="cd07066">
    <property type="entry name" value="CRD_FZ"/>
    <property type="match status" value="1"/>
</dbReference>
<dbReference type="InterPro" id="IPR001190">
    <property type="entry name" value="SRCR"/>
</dbReference>
<dbReference type="Proteomes" id="UP001627154">
    <property type="component" value="Unassembled WGS sequence"/>
</dbReference>
<feature type="compositionally biased region" description="Low complexity" evidence="11">
    <location>
        <begin position="89"/>
        <end position="108"/>
    </location>
</feature>
<dbReference type="InterPro" id="IPR002172">
    <property type="entry name" value="LDrepeatLR_classA_rpt"/>
</dbReference>
<comment type="caution">
    <text evidence="9">Lacks conserved residue(s) required for the propagation of feature annotation.</text>
</comment>
<dbReference type="SUPFAM" id="SSF63501">
    <property type="entry name" value="Frizzled cysteine-rich domain"/>
    <property type="match status" value="1"/>
</dbReference>
<dbReference type="FunFam" id="1.10.2000.10:FF:000019">
    <property type="entry name" value="Corin, isoform B"/>
    <property type="match status" value="1"/>
</dbReference>
<evidence type="ECO:0000256" key="11">
    <source>
        <dbReference type="SAM" id="MobiDB-lite"/>
    </source>
</evidence>
<dbReference type="PROSITE" id="PS00135">
    <property type="entry name" value="TRYPSIN_SER"/>
    <property type="match status" value="1"/>
</dbReference>
<comment type="subcellular location">
    <subcellularLocation>
        <location evidence="1">Cell membrane</location>
        <topology evidence="1">Single-pass membrane protein</topology>
    </subcellularLocation>
</comment>
<sequence>MSGTNLHIADTSPTRQPRQNRTFSVGLPARSSLFPDGLMPAGDSIVPPPLPRRHSATPADVKPPIPKRSRNERPIPLVIPPPESPPPQQQQQQVQEKQQKQQQQQQQQHDLARSQSWKEAANAGPFVNTLSDSNNEFESDENIALNQASKDLGKKLQSISGKSSHGSRRQQQQQQQQQQNLRSNRSPRRGQRSPTNKRQQQQQQFQQRSADDEDEDDFDPRISSTPYYKQLAHAQAYNAAGRIYENNLCSHLAAGRYQECSTGKHELNNATTTSCITKTQDKSLAGMAAAAAAAEAKAIQTNLPPPLSSICSINSATAASKPVNARQDSNVSSDSFSQTSSPSYTCKTMETPLLPQRQHHHQQHHANGRVPGRALPVEQENPPGSPITKSMSTPASLQAIVRFENEGNMAMHHHIMRETRRPSSHYVTRGRLRFRFAQVIANAFALMFMAGGLAVYFRMYPNVSPKYNKTVEPTILEPTMPSVPQNPAPGVCLPIIVSFCQYPQVPYNYTVFPNWMGNFRQRDAQQELEHYDALIDVRCYELAALFLCTIFIPKCGRMNGQAVRPCRSLCYETKRRCGFFMDVFNLPLPAYMECDLFPESPDSNVCVGHHEVIEAAKRAARPMCLSGFQCDEKRCIPLDWRCDGHVDCEDHSDEIGCGECSDSERTGLAAISSKGGGGKSVANSLKSVLAQASLHCGERRCMSATHLCDGVPDCPWAQDERNCLRLSEVNGDTGKGRLEVYNAHKGRYMSACVSRWTPATARDICGLLGYTNVDSFRYLMAESNVTLNPAPVETSPQRWYPTPKSSRNLLREFQECTDEKDYSTIDLTCSNYECGKRQNYGNLKARKKRIVGGVESAPGDWPFLAALLGGPEQVFYCAGVLIADQWVLTAAHCVGNHSDTSGWTIQLGITRRHAHTYLGKKMKVMRVIPHPNYNEGVPHDNDVALFQLEHRVEFHDHLRPICLPPANSELRSGTFCTVIGWGKKEDTETSEYEPAINEVAVPILDREICNTWLLHKEVNVTEGMICAGYPEGGKDACQGDSGGPLLCQFEGEEDRWFVGGIVSWGIKCAHPRLPGVYAFVPKYVPWISKQIEAYTTVKKG</sequence>
<dbReference type="Gene3D" id="4.10.400.10">
    <property type="entry name" value="Low-density Lipoprotein Receptor"/>
    <property type="match status" value="2"/>
</dbReference>
<feature type="compositionally biased region" description="Low complexity" evidence="11">
    <location>
        <begin position="329"/>
        <end position="343"/>
    </location>
</feature>
<feature type="disulfide bond" evidence="8">
    <location>
        <begin position="696"/>
        <end position="714"/>
    </location>
</feature>
<evidence type="ECO:0000259" key="13">
    <source>
        <dbReference type="PROSITE" id="PS50240"/>
    </source>
</evidence>
<dbReference type="Pfam" id="PF00057">
    <property type="entry name" value="Ldl_recept_a"/>
    <property type="match status" value="1"/>
</dbReference>
<keyword evidence="3 10" id="KW-0378">Hydrolase</keyword>
<dbReference type="PANTHER" id="PTHR24252:SF7">
    <property type="entry name" value="HYALIN"/>
    <property type="match status" value="1"/>
</dbReference>
<evidence type="ECO:0000256" key="1">
    <source>
        <dbReference type="ARBA" id="ARBA00004162"/>
    </source>
</evidence>
<dbReference type="GO" id="GO:0005886">
    <property type="term" value="C:plasma membrane"/>
    <property type="evidence" value="ECO:0007669"/>
    <property type="project" value="UniProtKB-SubCell"/>
</dbReference>
<dbReference type="InterPro" id="IPR020067">
    <property type="entry name" value="Frizzled_dom"/>
</dbReference>
<feature type="disulfide bond" evidence="8">
    <location>
        <begin position="708"/>
        <end position="723"/>
    </location>
</feature>
<dbReference type="PROSITE" id="PS50038">
    <property type="entry name" value="FZ"/>
    <property type="match status" value="1"/>
</dbReference>
<feature type="region of interest" description="Disordered" evidence="11">
    <location>
        <begin position="322"/>
        <end position="393"/>
    </location>
</feature>
<evidence type="ECO:0000259" key="12">
    <source>
        <dbReference type="PROSITE" id="PS50038"/>
    </source>
</evidence>
<protein>
    <recommendedName>
        <fullName evidence="17">Atrial natriuretic peptide-converting enzyme</fullName>
    </recommendedName>
</protein>
<evidence type="ECO:0000256" key="8">
    <source>
        <dbReference type="PROSITE-ProRule" id="PRU00124"/>
    </source>
</evidence>
<dbReference type="InterPro" id="IPR036790">
    <property type="entry name" value="Frizzled_dom_sf"/>
</dbReference>
<feature type="compositionally biased region" description="Low complexity" evidence="11">
    <location>
        <begin position="170"/>
        <end position="179"/>
    </location>
</feature>
<keyword evidence="5 8" id="KW-1015">Disulfide bond</keyword>
<feature type="compositionally biased region" description="Pro residues" evidence="11">
    <location>
        <begin position="77"/>
        <end position="88"/>
    </location>
</feature>
<keyword evidence="6" id="KW-0325">Glycoprotein</keyword>
<dbReference type="InterPro" id="IPR043504">
    <property type="entry name" value="Peptidase_S1_PA_chymotrypsin"/>
</dbReference>
<dbReference type="PRINTS" id="PR00722">
    <property type="entry name" value="CHYMOTRYPSIN"/>
</dbReference>
<dbReference type="CDD" id="cd00190">
    <property type="entry name" value="Tryp_SPc"/>
    <property type="match status" value="1"/>
</dbReference>
<evidence type="ECO:0000313" key="15">
    <source>
        <dbReference type="EMBL" id="KAL3391911.1"/>
    </source>
</evidence>
<dbReference type="InterPro" id="IPR001314">
    <property type="entry name" value="Peptidase_S1A"/>
</dbReference>
<dbReference type="SMART" id="SM00063">
    <property type="entry name" value="FRI"/>
    <property type="match status" value="1"/>
</dbReference>
<dbReference type="CDD" id="cd00112">
    <property type="entry name" value="LDLa"/>
    <property type="match status" value="2"/>
</dbReference>
<feature type="compositionally biased region" description="Polar residues" evidence="11">
    <location>
        <begin position="1"/>
        <end position="23"/>
    </location>
</feature>
<evidence type="ECO:0000313" key="16">
    <source>
        <dbReference type="Proteomes" id="UP001627154"/>
    </source>
</evidence>
<gene>
    <name evidence="15" type="ORF">TKK_013253</name>
</gene>
<feature type="disulfide bond" evidence="7">
    <location>
        <begin position="539"/>
        <end position="577"/>
    </location>
</feature>
<feature type="region of interest" description="Disordered" evidence="11">
    <location>
        <begin position="1"/>
        <end position="223"/>
    </location>
</feature>
<dbReference type="Gene3D" id="3.10.250.10">
    <property type="entry name" value="SRCR-like domain"/>
    <property type="match status" value="1"/>
</dbReference>
<feature type="domain" description="FZ" evidence="12">
    <location>
        <begin position="487"/>
        <end position="609"/>
    </location>
</feature>
<dbReference type="InterPro" id="IPR033116">
    <property type="entry name" value="TRYPSIN_SER"/>
</dbReference>
<accession>A0ABD2WG58</accession>
<feature type="disulfide bond" evidence="8">
    <location>
        <begin position="642"/>
        <end position="657"/>
    </location>
</feature>
<feature type="domain" description="Peptidase S1" evidence="13">
    <location>
        <begin position="850"/>
        <end position="1092"/>
    </location>
</feature>
<dbReference type="Pfam" id="PF00089">
    <property type="entry name" value="Trypsin"/>
    <property type="match status" value="1"/>
</dbReference>
<dbReference type="Gene3D" id="2.40.10.10">
    <property type="entry name" value="Trypsin-like serine proteases"/>
    <property type="match status" value="1"/>
</dbReference>
<dbReference type="GO" id="GO:0006508">
    <property type="term" value="P:proteolysis"/>
    <property type="evidence" value="ECO:0007669"/>
    <property type="project" value="UniProtKB-KW"/>
</dbReference>
<evidence type="ECO:0000256" key="10">
    <source>
        <dbReference type="RuleBase" id="RU363034"/>
    </source>
</evidence>
<evidence type="ECO:0000256" key="7">
    <source>
        <dbReference type="PROSITE-ProRule" id="PRU00090"/>
    </source>
</evidence>
<dbReference type="PANTHER" id="PTHR24252">
    <property type="entry name" value="ACROSIN-RELATED"/>
    <property type="match status" value="1"/>
</dbReference>
<dbReference type="PROSITE" id="PS50068">
    <property type="entry name" value="LDLRA_2"/>
    <property type="match status" value="2"/>
</dbReference>
<dbReference type="GO" id="GO:0008236">
    <property type="term" value="F:serine-type peptidase activity"/>
    <property type="evidence" value="ECO:0007669"/>
    <property type="project" value="UniProtKB-KW"/>
</dbReference>
<dbReference type="PROSITE" id="PS50287">
    <property type="entry name" value="SRCR_2"/>
    <property type="match status" value="1"/>
</dbReference>
<dbReference type="EMBL" id="JBJJXI010000107">
    <property type="protein sequence ID" value="KAL3391911.1"/>
    <property type="molecule type" value="Genomic_DNA"/>
</dbReference>
<keyword evidence="16" id="KW-1185">Reference proteome</keyword>
<dbReference type="InterPro" id="IPR001254">
    <property type="entry name" value="Trypsin_dom"/>
</dbReference>
<dbReference type="PROSITE" id="PS50240">
    <property type="entry name" value="TRYPSIN_DOM"/>
    <property type="match status" value="1"/>
</dbReference>
<proteinExistence type="predicted"/>
<dbReference type="FunFam" id="2.40.10.10:FF:000003">
    <property type="entry name" value="Transmembrane serine protease 3"/>
    <property type="match status" value="1"/>
</dbReference>
<dbReference type="Pfam" id="PF01392">
    <property type="entry name" value="Fz"/>
    <property type="match status" value="1"/>
</dbReference>
<evidence type="ECO:0000256" key="9">
    <source>
        <dbReference type="PROSITE-ProRule" id="PRU00196"/>
    </source>
</evidence>
<dbReference type="InterPro" id="IPR036772">
    <property type="entry name" value="SRCR-like_dom_sf"/>
</dbReference>
<feature type="compositionally biased region" description="Basic residues" evidence="11">
    <location>
        <begin position="357"/>
        <end position="367"/>
    </location>
</feature>
<feature type="disulfide bond" evidence="7">
    <location>
        <begin position="570"/>
        <end position="594"/>
    </location>
</feature>
<dbReference type="SUPFAM" id="SSF56487">
    <property type="entry name" value="SRCR-like"/>
    <property type="match status" value="1"/>
</dbReference>
<dbReference type="Gene3D" id="1.10.2000.10">
    <property type="entry name" value="Frizzled cysteine-rich domain"/>
    <property type="match status" value="1"/>
</dbReference>
<evidence type="ECO:0008006" key="17">
    <source>
        <dbReference type="Google" id="ProtNLM"/>
    </source>
</evidence>
<evidence type="ECO:0000256" key="4">
    <source>
        <dbReference type="ARBA" id="ARBA00022825"/>
    </source>
</evidence>
<dbReference type="InterPro" id="IPR009003">
    <property type="entry name" value="Peptidase_S1_PA"/>
</dbReference>
<dbReference type="SUPFAM" id="SSF57424">
    <property type="entry name" value="LDL receptor-like module"/>
    <property type="match status" value="2"/>
</dbReference>
<organism evidence="15 16">
    <name type="scientific">Trichogramma kaykai</name>
    <dbReference type="NCBI Taxonomy" id="54128"/>
    <lineage>
        <taxon>Eukaryota</taxon>
        <taxon>Metazoa</taxon>
        <taxon>Ecdysozoa</taxon>
        <taxon>Arthropoda</taxon>
        <taxon>Hexapoda</taxon>
        <taxon>Insecta</taxon>
        <taxon>Pterygota</taxon>
        <taxon>Neoptera</taxon>
        <taxon>Endopterygota</taxon>
        <taxon>Hymenoptera</taxon>
        <taxon>Apocrita</taxon>
        <taxon>Proctotrupomorpha</taxon>
        <taxon>Chalcidoidea</taxon>
        <taxon>Trichogrammatidae</taxon>
        <taxon>Trichogramma</taxon>
    </lineage>
</organism>
<name>A0ABD2WG58_9HYME</name>
<evidence type="ECO:0000256" key="5">
    <source>
        <dbReference type="ARBA" id="ARBA00023157"/>
    </source>
</evidence>
<evidence type="ECO:0000259" key="14">
    <source>
        <dbReference type="PROSITE" id="PS50287"/>
    </source>
</evidence>
<reference evidence="15 16" key="1">
    <citation type="journal article" date="2024" name="bioRxiv">
        <title>A reference genome for Trichogramma kaykai: A tiny desert-dwelling parasitoid wasp with competing sex-ratio distorters.</title>
        <authorList>
            <person name="Culotta J."/>
            <person name="Lindsey A.R."/>
        </authorList>
    </citation>
    <scope>NUCLEOTIDE SEQUENCE [LARGE SCALE GENOMIC DNA]</scope>
    <source>
        <strain evidence="15 16">KSX58</strain>
    </source>
</reference>
<comment type="caution">
    <text evidence="15">The sequence shown here is derived from an EMBL/GenBank/DDBJ whole genome shotgun (WGS) entry which is preliminary data.</text>
</comment>
<dbReference type="SUPFAM" id="SSF50494">
    <property type="entry name" value="Trypsin-like serine proteases"/>
    <property type="match status" value="1"/>
</dbReference>
<dbReference type="SMART" id="SM00192">
    <property type="entry name" value="LDLa"/>
    <property type="match status" value="2"/>
</dbReference>
<evidence type="ECO:0000256" key="3">
    <source>
        <dbReference type="ARBA" id="ARBA00022801"/>
    </source>
</evidence>
<keyword evidence="4 10" id="KW-0720">Serine protease</keyword>
<evidence type="ECO:0000256" key="6">
    <source>
        <dbReference type="ARBA" id="ARBA00023180"/>
    </source>
</evidence>
<evidence type="ECO:0000256" key="2">
    <source>
        <dbReference type="ARBA" id="ARBA00022670"/>
    </source>
</evidence>
<dbReference type="InterPro" id="IPR036055">
    <property type="entry name" value="LDL_receptor-like_sf"/>
</dbReference>
<feature type="domain" description="SRCR" evidence="14">
    <location>
        <begin position="724"/>
        <end position="769"/>
    </location>
</feature>
<dbReference type="SMART" id="SM00020">
    <property type="entry name" value="Tryp_SPc"/>
    <property type="match status" value="1"/>
</dbReference>
<dbReference type="InterPro" id="IPR018114">
    <property type="entry name" value="TRYPSIN_HIS"/>
</dbReference>
<dbReference type="PROSITE" id="PS00134">
    <property type="entry name" value="TRYPSIN_HIS"/>
    <property type="match status" value="1"/>
</dbReference>